<dbReference type="GO" id="GO:0016757">
    <property type="term" value="F:glycosyltransferase activity"/>
    <property type="evidence" value="ECO:0007669"/>
    <property type="project" value="UniProtKB-KW"/>
</dbReference>
<keyword evidence="3" id="KW-0808">Transferase</keyword>
<dbReference type="Proteomes" id="UP000002200">
    <property type="component" value="Chromosome"/>
</dbReference>
<dbReference type="SUPFAM" id="SSF53756">
    <property type="entry name" value="UDP-Glycosyltransferase/glycogen phosphorylase"/>
    <property type="match status" value="1"/>
</dbReference>
<dbReference type="STRING" id="203267.TWT_797"/>
<sequence>MTLRIAMVSMHSHPLAQPGTSNAGGMNVYITEVAKRLAELECMVDLFTLSNEDYSQDIFRGVRLIGIKPSGRIGPQMVDMLNHVPGFAQKILEHEPYDIFHSHYWLSGMASDIVSSQLDTPHILNMHTIGAVKNTLLAEGDDPEPPIRLESEKRLARKVSKVITSTLTEASAVSRYYGIRFENIAVVSPGVDTTVFYPKGNCTQENEGGNHLWAPVATNPAGFLAVLSRIQPLKGQDLAIRTLASLRKIMFDKCPSLIIAGDQSEKYNNYAASLRRMALDLQVEDLVHFTGVISRKQVAMVMRNAQLLLVPSHSETFGLVTLEAAASGTPVVASLTDGLIDAIVPNITGILIAERNPDIWAKNIANLLMNKNRHKSLSRSSVRHAQDHDWTKTAAQILSLYHQFV</sequence>
<dbReference type="KEGG" id="twh:TWT_797"/>
<reference evidence="6 7" key="1">
    <citation type="journal article" date="2003" name="Genome Res.">
        <title>Tropheryma whipplei twist: a human pathogenic Actinobacteria with a reduced genome.</title>
        <authorList>
            <person name="Raoult D."/>
            <person name="Ogata H."/>
            <person name="Audic S."/>
            <person name="Robert C."/>
            <person name="Suhre K."/>
            <person name="Drancourt M."/>
            <person name="Claverie J.-M."/>
        </authorList>
    </citation>
    <scope>NUCLEOTIDE SEQUENCE [LARGE SCALE GENOMIC DNA]</scope>
    <source>
        <strain evidence="6 7">Twist</strain>
    </source>
</reference>
<dbReference type="HOGENOM" id="CLU_009583_2_3_11"/>
<evidence type="ECO:0000256" key="1">
    <source>
        <dbReference type="ARBA" id="ARBA00021292"/>
    </source>
</evidence>
<dbReference type="GeneID" id="67388587"/>
<evidence type="ECO:0000259" key="4">
    <source>
        <dbReference type="Pfam" id="PF00534"/>
    </source>
</evidence>
<keyword evidence="2" id="KW-0328">Glycosyltransferase</keyword>
<feature type="domain" description="Glycosyl transferase family 1" evidence="4">
    <location>
        <begin position="223"/>
        <end position="379"/>
    </location>
</feature>
<dbReference type="CAZy" id="GT4">
    <property type="family name" value="Glycosyltransferase Family 4"/>
</dbReference>
<feature type="domain" description="Glycosyltransferase subfamily 4-like N-terminal" evidence="5">
    <location>
        <begin position="24"/>
        <end position="190"/>
    </location>
</feature>
<evidence type="ECO:0000313" key="7">
    <source>
        <dbReference type="Proteomes" id="UP000002200"/>
    </source>
</evidence>
<dbReference type="eggNOG" id="COG0438">
    <property type="taxonomic scope" value="Bacteria"/>
</dbReference>
<name>Q83FE5_TROWT</name>
<dbReference type="InterPro" id="IPR050194">
    <property type="entry name" value="Glycosyltransferase_grp1"/>
</dbReference>
<dbReference type="PANTHER" id="PTHR45947">
    <property type="entry name" value="SULFOQUINOVOSYL TRANSFERASE SQD2"/>
    <property type="match status" value="1"/>
</dbReference>
<evidence type="ECO:0000313" key="6">
    <source>
        <dbReference type="EMBL" id="AAO44894.1"/>
    </source>
</evidence>
<organism evidence="6 7">
    <name type="scientific">Tropheryma whipplei (strain Twist)</name>
    <name type="common">Whipple's bacillus</name>
    <dbReference type="NCBI Taxonomy" id="203267"/>
    <lineage>
        <taxon>Bacteria</taxon>
        <taxon>Bacillati</taxon>
        <taxon>Actinomycetota</taxon>
        <taxon>Actinomycetes</taxon>
        <taxon>Micrococcales</taxon>
        <taxon>Tropherymataceae</taxon>
        <taxon>Tropheryma</taxon>
    </lineage>
</organism>
<dbReference type="InterPro" id="IPR001296">
    <property type="entry name" value="Glyco_trans_1"/>
</dbReference>
<accession>Q83FE5</accession>
<dbReference type="Pfam" id="PF00534">
    <property type="entry name" value="Glycos_transf_1"/>
    <property type="match status" value="1"/>
</dbReference>
<protein>
    <recommendedName>
        <fullName evidence="1">D-inositol 3-phosphate glycosyltransferase</fullName>
    </recommendedName>
</protein>
<dbReference type="EMBL" id="AE014184">
    <property type="protein sequence ID" value="AAO44894.1"/>
    <property type="molecule type" value="Genomic_DNA"/>
</dbReference>
<dbReference type="OrthoDB" id="9810929at2"/>
<dbReference type="GO" id="GO:1901137">
    <property type="term" value="P:carbohydrate derivative biosynthetic process"/>
    <property type="evidence" value="ECO:0007669"/>
    <property type="project" value="UniProtKB-ARBA"/>
</dbReference>
<dbReference type="Gene3D" id="3.40.50.2000">
    <property type="entry name" value="Glycogen Phosphorylase B"/>
    <property type="match status" value="2"/>
</dbReference>
<dbReference type="PANTHER" id="PTHR45947:SF3">
    <property type="entry name" value="SULFOQUINOVOSYL TRANSFERASE SQD2"/>
    <property type="match status" value="1"/>
</dbReference>
<evidence type="ECO:0000256" key="2">
    <source>
        <dbReference type="ARBA" id="ARBA00022676"/>
    </source>
</evidence>
<keyword evidence="7" id="KW-1185">Reference proteome</keyword>
<evidence type="ECO:0000256" key="3">
    <source>
        <dbReference type="ARBA" id="ARBA00022679"/>
    </source>
</evidence>
<dbReference type="InterPro" id="IPR028098">
    <property type="entry name" value="Glyco_trans_4-like_N"/>
</dbReference>
<dbReference type="RefSeq" id="WP_011096744.1">
    <property type="nucleotide sequence ID" value="NC_004572.3"/>
</dbReference>
<proteinExistence type="predicted"/>
<dbReference type="Pfam" id="PF13579">
    <property type="entry name" value="Glyco_trans_4_4"/>
    <property type="match status" value="1"/>
</dbReference>
<gene>
    <name evidence="6" type="ordered locus">TWT_797</name>
</gene>
<dbReference type="AlphaFoldDB" id="Q83FE5"/>
<evidence type="ECO:0000259" key="5">
    <source>
        <dbReference type="Pfam" id="PF13579"/>
    </source>
</evidence>